<dbReference type="InterPro" id="IPR033575">
    <property type="entry name" value="DDA1-like"/>
</dbReference>
<comment type="caution">
    <text evidence="6">The sequence shown here is derived from an EMBL/GenBank/DDBJ whole genome shotgun (WGS) entry which is preliminary data.</text>
</comment>
<keyword evidence="7" id="KW-1185">Reference proteome</keyword>
<dbReference type="PANTHER" id="PTHR31879">
    <property type="entry name" value="DET1- AND DDB1-ASSOCIATED PROTEIN 1"/>
    <property type="match status" value="1"/>
</dbReference>
<evidence type="ECO:0000256" key="4">
    <source>
        <dbReference type="SAM" id="MobiDB-lite"/>
    </source>
</evidence>
<comment type="similarity">
    <text evidence="1">Belongs to the DDA1 family.</text>
</comment>
<protein>
    <recommendedName>
        <fullName evidence="2">DET1- and DDB1-associated protein 1</fullName>
    </recommendedName>
</protein>
<gene>
    <name evidence="6" type="ORF">JTE90_029578</name>
</gene>
<feature type="region of interest" description="Disordered" evidence="4">
    <location>
        <begin position="47"/>
        <end position="73"/>
    </location>
</feature>
<dbReference type="GO" id="GO:0032436">
    <property type="term" value="P:positive regulation of proteasomal ubiquitin-dependent protein catabolic process"/>
    <property type="evidence" value="ECO:0007669"/>
    <property type="project" value="TreeGrafter"/>
</dbReference>
<dbReference type="GO" id="GO:0080008">
    <property type="term" value="C:Cul4-RING E3 ubiquitin ligase complex"/>
    <property type="evidence" value="ECO:0007669"/>
    <property type="project" value="TreeGrafter"/>
</dbReference>
<sequence>MAGTEKVSKVKLNLGSNNVVPFSQLLDLRSAQSLIERAANESTADFLKGLPSHNESNFSRFQPDTSLKNSMRKGSVYLSTTDDEESQPITTDKTTILLRYLKQQHEKKKTKREDRNGTNNSEFTPRKKTRIEDDSD</sequence>
<evidence type="ECO:0000313" key="7">
    <source>
        <dbReference type="Proteomes" id="UP000827092"/>
    </source>
</evidence>
<evidence type="ECO:0000259" key="5">
    <source>
        <dbReference type="Pfam" id="PF10172"/>
    </source>
</evidence>
<dbReference type="AlphaFoldDB" id="A0AAV6VDP6"/>
<comment type="function">
    <text evidence="3">Functions as a component of numerous distinct DCX (DDB1-CUL4-X-box) E3 ubiquitin-protein ligase complexes which mediate the ubiquitination and subsequent proteasomal degradation of target proteins. In the DCX complexes, acts as a scaffolding subunit required to stabilize the complex.</text>
</comment>
<dbReference type="EMBL" id="JAFNEN010000114">
    <property type="protein sequence ID" value="KAG8193846.1"/>
    <property type="molecule type" value="Genomic_DNA"/>
</dbReference>
<dbReference type="InterPro" id="IPR018276">
    <property type="entry name" value="DDA1_dom"/>
</dbReference>
<proteinExistence type="inferred from homology"/>
<accession>A0AAV6VDP6</accession>
<dbReference type="Pfam" id="PF10172">
    <property type="entry name" value="DDA1"/>
    <property type="match status" value="1"/>
</dbReference>
<organism evidence="6 7">
    <name type="scientific">Oedothorax gibbosus</name>
    <dbReference type="NCBI Taxonomy" id="931172"/>
    <lineage>
        <taxon>Eukaryota</taxon>
        <taxon>Metazoa</taxon>
        <taxon>Ecdysozoa</taxon>
        <taxon>Arthropoda</taxon>
        <taxon>Chelicerata</taxon>
        <taxon>Arachnida</taxon>
        <taxon>Araneae</taxon>
        <taxon>Araneomorphae</taxon>
        <taxon>Entelegynae</taxon>
        <taxon>Araneoidea</taxon>
        <taxon>Linyphiidae</taxon>
        <taxon>Erigoninae</taxon>
        <taxon>Oedothorax</taxon>
    </lineage>
</organism>
<evidence type="ECO:0000256" key="2">
    <source>
        <dbReference type="ARBA" id="ARBA00018256"/>
    </source>
</evidence>
<reference evidence="6 7" key="1">
    <citation type="journal article" date="2022" name="Nat. Ecol. Evol.">
        <title>A masculinizing supergene underlies an exaggerated male reproductive morph in a spider.</title>
        <authorList>
            <person name="Hendrickx F."/>
            <person name="De Corte Z."/>
            <person name="Sonet G."/>
            <person name="Van Belleghem S.M."/>
            <person name="Kostlbacher S."/>
            <person name="Vangestel C."/>
        </authorList>
    </citation>
    <scope>NUCLEOTIDE SEQUENCE [LARGE SCALE GENOMIC DNA]</scope>
    <source>
        <strain evidence="6">W744_W776</strain>
    </source>
</reference>
<name>A0AAV6VDP6_9ARAC</name>
<feature type="compositionally biased region" description="Polar residues" evidence="4">
    <location>
        <begin position="53"/>
        <end position="69"/>
    </location>
</feature>
<evidence type="ECO:0000256" key="3">
    <source>
        <dbReference type="ARBA" id="ARBA00045586"/>
    </source>
</evidence>
<evidence type="ECO:0000256" key="1">
    <source>
        <dbReference type="ARBA" id="ARBA00008042"/>
    </source>
</evidence>
<dbReference type="PANTHER" id="PTHR31879:SF2">
    <property type="entry name" value="DET1- AND DDB1-ASSOCIATED PROTEIN 1"/>
    <property type="match status" value="1"/>
</dbReference>
<evidence type="ECO:0000313" key="6">
    <source>
        <dbReference type="EMBL" id="KAG8193846.1"/>
    </source>
</evidence>
<feature type="region of interest" description="Disordered" evidence="4">
    <location>
        <begin position="100"/>
        <end position="136"/>
    </location>
</feature>
<feature type="domain" description="DET1- and DDB1-associated protein 1" evidence="5">
    <location>
        <begin position="45"/>
        <end position="107"/>
    </location>
</feature>
<dbReference type="Proteomes" id="UP000827092">
    <property type="component" value="Unassembled WGS sequence"/>
</dbReference>